<keyword evidence="3" id="KW-1185">Reference proteome</keyword>
<dbReference type="AlphaFoldDB" id="A0A934V6N7"/>
<accession>A0A934V6N7</accession>
<gene>
    <name evidence="2" type="ORF">JIN84_06435</name>
</gene>
<dbReference type="RefSeq" id="WP_200350211.1">
    <property type="nucleotide sequence ID" value="NZ_BAABHZ010000012.1"/>
</dbReference>
<name>A0A934V6N7_9BACT</name>
<dbReference type="SUPFAM" id="SSF46785">
    <property type="entry name" value="Winged helix' DNA-binding domain"/>
    <property type="match status" value="1"/>
</dbReference>
<dbReference type="Gene3D" id="1.10.10.10">
    <property type="entry name" value="Winged helix-like DNA-binding domain superfamily/Winged helix DNA-binding domain"/>
    <property type="match status" value="1"/>
</dbReference>
<dbReference type="PANTHER" id="PTHR33169:SF14">
    <property type="entry name" value="TRANSCRIPTIONAL REGULATOR RV3488"/>
    <property type="match status" value="1"/>
</dbReference>
<dbReference type="EMBL" id="JAENIK010000008">
    <property type="protein sequence ID" value="MBK1815242.1"/>
    <property type="molecule type" value="Genomic_DNA"/>
</dbReference>
<dbReference type="PANTHER" id="PTHR33169">
    <property type="entry name" value="PADR-FAMILY TRANSCRIPTIONAL REGULATOR"/>
    <property type="match status" value="1"/>
</dbReference>
<dbReference type="Pfam" id="PF03551">
    <property type="entry name" value="PadR"/>
    <property type="match status" value="1"/>
</dbReference>
<dbReference type="InterPro" id="IPR036390">
    <property type="entry name" value="WH_DNA-bd_sf"/>
</dbReference>
<dbReference type="Proteomes" id="UP000600139">
    <property type="component" value="Unassembled WGS sequence"/>
</dbReference>
<feature type="domain" description="Transcription regulator PadR N-terminal" evidence="1">
    <location>
        <begin position="31"/>
        <end position="101"/>
    </location>
</feature>
<dbReference type="InterPro" id="IPR005149">
    <property type="entry name" value="Tscrpt_reg_PadR_N"/>
</dbReference>
<organism evidence="2 3">
    <name type="scientific">Luteolibacter yonseiensis</name>
    <dbReference type="NCBI Taxonomy" id="1144680"/>
    <lineage>
        <taxon>Bacteria</taxon>
        <taxon>Pseudomonadati</taxon>
        <taxon>Verrucomicrobiota</taxon>
        <taxon>Verrucomicrobiia</taxon>
        <taxon>Verrucomicrobiales</taxon>
        <taxon>Verrucomicrobiaceae</taxon>
        <taxon>Luteolibacter</taxon>
    </lineage>
</organism>
<proteinExistence type="predicted"/>
<dbReference type="InterPro" id="IPR036388">
    <property type="entry name" value="WH-like_DNA-bd_sf"/>
</dbReference>
<comment type="caution">
    <text evidence="2">The sequence shown here is derived from an EMBL/GenBank/DDBJ whole genome shotgun (WGS) entry which is preliminary data.</text>
</comment>
<evidence type="ECO:0000313" key="3">
    <source>
        <dbReference type="Proteomes" id="UP000600139"/>
    </source>
</evidence>
<reference evidence="2" key="1">
    <citation type="submission" date="2021-01" db="EMBL/GenBank/DDBJ databases">
        <title>Modified the classification status of verrucomicrobia.</title>
        <authorList>
            <person name="Feng X."/>
        </authorList>
    </citation>
    <scope>NUCLEOTIDE SEQUENCE</scope>
    <source>
        <strain evidence="2">JCM 18052</strain>
    </source>
</reference>
<evidence type="ECO:0000313" key="2">
    <source>
        <dbReference type="EMBL" id="MBK1815242.1"/>
    </source>
</evidence>
<evidence type="ECO:0000259" key="1">
    <source>
        <dbReference type="Pfam" id="PF03551"/>
    </source>
</evidence>
<dbReference type="InterPro" id="IPR052509">
    <property type="entry name" value="Metal_resp_DNA-bind_regulator"/>
</dbReference>
<protein>
    <submittedName>
        <fullName evidence="2">PadR family transcriptional regulator</fullName>
    </submittedName>
</protein>
<sequence>MADPKPESGFSKELFENWTVQMRKGVLDLCILQALAGAEWYGYALVKALVAVPGVGVAEGSIYPLLSRLKRQGLVTTRLEESSEGPARKYYSATAEGKALAKEMELYFAEMLRGVGGLQAGVDFTAASSKNHGSQENSGAERG</sequence>